<dbReference type="RefSeq" id="YP_010676744.1">
    <property type="nucleotide sequence ID" value="NC_071015.1"/>
</dbReference>
<sequence>MKVAKDMINKFNLPDEVKAAIIKETIVVDQDSYILTPRAIAILDAIYGSTWDNSVETINQQIRGDHPEPELEIGYEDGSKLTMKGEYTFGTFQKVCPPHDQKFIDSVPYGWEIEQIRANYPSLYIFHAGDLKKLIRMGEGYAKWLKDLEFIKNSQFEQIENPYSFEYTVHLYMDKDLLTIQEACERGIVVNGSHPYHWRYSKKLKGILFLDYKQTAPWDPKEVKGVCFVGGSDKSVAAKIAALATDYEFLFDGSLTNGTEISRFDILKGRPGHLPTGKTLFAISTGLLTSDIHAEYSRTFEEQPKEVTPTVRTNGRQKIIDNGKCQWPAAKQRKGHR</sequence>
<dbReference type="KEGG" id="vg:77953109"/>
<dbReference type="EMBL" id="MZ348422">
    <property type="protein sequence ID" value="QYN79932.1"/>
    <property type="molecule type" value="Genomic_DNA"/>
</dbReference>
<evidence type="ECO:0000313" key="1">
    <source>
        <dbReference type="EMBL" id="QYN79932.1"/>
    </source>
</evidence>
<protein>
    <submittedName>
        <fullName evidence="1">Uncharacterized protein</fullName>
    </submittedName>
</protein>
<dbReference type="Proteomes" id="UP000828443">
    <property type="component" value="Segment"/>
</dbReference>
<evidence type="ECO:0000313" key="2">
    <source>
        <dbReference type="Proteomes" id="UP000828443"/>
    </source>
</evidence>
<accession>A0AAE7WFN8</accession>
<dbReference type="GeneID" id="77953109"/>
<name>A0AAE7WFN8_9CAUD</name>
<reference evidence="1" key="1">
    <citation type="journal article" date="2021" name="Viruses">
        <title>Novel Viruses That Lyse Plant and Human Strains of Kosakonia cowanii.</title>
        <authorList>
            <person name="Petrzik K."/>
            <person name="Brazdova S."/>
            <person name="Krawczyk K."/>
        </authorList>
    </citation>
    <scope>NUCLEOTIDE SEQUENCE</scope>
</reference>
<organism evidence="1 2">
    <name type="scientific">Kosakonia phage Kc263</name>
    <dbReference type="NCBI Taxonomy" id="2863194"/>
    <lineage>
        <taxon>Viruses</taxon>
        <taxon>Duplodnaviria</taxon>
        <taxon>Heunggongvirae</taxon>
        <taxon>Uroviricota</taxon>
        <taxon>Caudoviricetes</taxon>
        <taxon>Chimalliviridae</taxon>
        <taxon>Branisovskavirus</taxon>
        <taxon>Branisovskavirus Kc263</taxon>
    </lineage>
</organism>
<keyword evidence="2" id="KW-1185">Reference proteome</keyword>
<proteinExistence type="predicted"/>